<name>A0A8H6Y4T9_9AGAR</name>
<feature type="domain" description="DUF6534" evidence="3">
    <location>
        <begin position="162"/>
        <end position="264"/>
    </location>
</feature>
<dbReference type="Pfam" id="PF20152">
    <property type="entry name" value="DUF6534"/>
    <property type="match status" value="1"/>
</dbReference>
<feature type="compositionally biased region" description="Low complexity" evidence="1">
    <location>
        <begin position="268"/>
        <end position="279"/>
    </location>
</feature>
<evidence type="ECO:0000256" key="1">
    <source>
        <dbReference type="SAM" id="MobiDB-lite"/>
    </source>
</evidence>
<reference evidence="4" key="1">
    <citation type="submission" date="2020-05" db="EMBL/GenBank/DDBJ databases">
        <title>Mycena genomes resolve the evolution of fungal bioluminescence.</title>
        <authorList>
            <person name="Tsai I.J."/>
        </authorList>
    </citation>
    <scope>NUCLEOTIDE SEQUENCE</scope>
    <source>
        <strain evidence="4">CCC161011</strain>
    </source>
</reference>
<gene>
    <name evidence="4" type="ORF">MVEN_01158700</name>
</gene>
<feature type="transmembrane region" description="Helical" evidence="2">
    <location>
        <begin position="84"/>
        <end position="104"/>
    </location>
</feature>
<feature type="transmembrane region" description="Helical" evidence="2">
    <location>
        <begin position="156"/>
        <end position="175"/>
    </location>
</feature>
<accession>A0A8H6Y4T9</accession>
<comment type="caution">
    <text evidence="4">The sequence shown here is derived from an EMBL/GenBank/DDBJ whole genome shotgun (WGS) entry which is preliminary data.</text>
</comment>
<evidence type="ECO:0000256" key="2">
    <source>
        <dbReference type="SAM" id="Phobius"/>
    </source>
</evidence>
<sequence>MGALDPVLGVLVLASWVNMVLYTIEIQQMVKYFTRYPKDSWVNKIAVIFCLLTESVTIFCSLALVYLYSVSHWGEPGYLATQPWAVPTSTISAAMTNVAVQVWLTRMVYSLTKQWIWPVLIGLLILPSLPCAFYTAHLLLGDLSYAANVGLDTWVTIWFTTSVATDVAITAVLVWKFSAFKTRFSSTRKYLCFDQPNIHLVDLWLCSLIRRLILSSVRNGSVTTILTIILLSFYKLYPTNNVWRQLIVGRFYTLSMLSNLNNRQDMLGSSSGTHSHSVSNKITGGEHPTTGTALRIRQDIETHYHTDAESIPMGDLEYGIKAREVQEDGTSDVDLSVMTVKHENGKAQAF</sequence>
<feature type="region of interest" description="Disordered" evidence="1">
    <location>
        <begin position="268"/>
        <end position="290"/>
    </location>
</feature>
<dbReference type="EMBL" id="JACAZI010000009">
    <property type="protein sequence ID" value="KAF7351966.1"/>
    <property type="molecule type" value="Genomic_DNA"/>
</dbReference>
<organism evidence="4 5">
    <name type="scientific">Mycena venus</name>
    <dbReference type="NCBI Taxonomy" id="2733690"/>
    <lineage>
        <taxon>Eukaryota</taxon>
        <taxon>Fungi</taxon>
        <taxon>Dikarya</taxon>
        <taxon>Basidiomycota</taxon>
        <taxon>Agaricomycotina</taxon>
        <taxon>Agaricomycetes</taxon>
        <taxon>Agaricomycetidae</taxon>
        <taxon>Agaricales</taxon>
        <taxon>Marasmiineae</taxon>
        <taxon>Mycenaceae</taxon>
        <taxon>Mycena</taxon>
    </lineage>
</organism>
<protein>
    <recommendedName>
        <fullName evidence="3">DUF6534 domain-containing protein</fullName>
    </recommendedName>
</protein>
<keyword evidence="5" id="KW-1185">Reference proteome</keyword>
<dbReference type="PANTHER" id="PTHR40465">
    <property type="entry name" value="CHROMOSOME 1, WHOLE GENOME SHOTGUN SEQUENCE"/>
    <property type="match status" value="1"/>
</dbReference>
<dbReference type="InterPro" id="IPR045339">
    <property type="entry name" value="DUF6534"/>
</dbReference>
<dbReference type="OrthoDB" id="3203775at2759"/>
<keyword evidence="2" id="KW-1133">Transmembrane helix</keyword>
<feature type="transmembrane region" description="Helical" evidence="2">
    <location>
        <begin position="6"/>
        <end position="24"/>
    </location>
</feature>
<keyword evidence="2" id="KW-0812">Transmembrane</keyword>
<dbReference type="Proteomes" id="UP000620124">
    <property type="component" value="Unassembled WGS sequence"/>
</dbReference>
<feature type="transmembrane region" description="Helical" evidence="2">
    <location>
        <begin position="45"/>
        <end position="69"/>
    </location>
</feature>
<dbReference type="AlphaFoldDB" id="A0A8H6Y4T9"/>
<evidence type="ECO:0000259" key="3">
    <source>
        <dbReference type="Pfam" id="PF20152"/>
    </source>
</evidence>
<evidence type="ECO:0000313" key="4">
    <source>
        <dbReference type="EMBL" id="KAF7351966.1"/>
    </source>
</evidence>
<proteinExistence type="predicted"/>
<keyword evidence="2" id="KW-0472">Membrane</keyword>
<dbReference type="PANTHER" id="PTHR40465:SF1">
    <property type="entry name" value="DUF6534 DOMAIN-CONTAINING PROTEIN"/>
    <property type="match status" value="1"/>
</dbReference>
<evidence type="ECO:0000313" key="5">
    <source>
        <dbReference type="Proteomes" id="UP000620124"/>
    </source>
</evidence>
<feature type="transmembrane region" description="Helical" evidence="2">
    <location>
        <begin position="116"/>
        <end position="136"/>
    </location>
</feature>